<dbReference type="InterPro" id="IPR025326">
    <property type="entry name" value="DUF4232"/>
</dbReference>
<reference evidence="3 4" key="1">
    <citation type="submission" date="2020-02" db="EMBL/GenBank/DDBJ databases">
        <title>Whole-genome analyses of novel actinobacteria.</title>
        <authorList>
            <person name="Sahin N."/>
        </authorList>
    </citation>
    <scope>NUCLEOTIDE SEQUENCE [LARGE SCALE GENOMIC DNA]</scope>
    <source>
        <strain evidence="3 4">A7024</strain>
    </source>
</reference>
<dbReference type="EMBL" id="JAAKZV010000598">
    <property type="protein sequence ID" value="NGN70508.1"/>
    <property type="molecule type" value="Genomic_DNA"/>
</dbReference>
<dbReference type="Pfam" id="PF14016">
    <property type="entry name" value="DUF4232"/>
    <property type="match status" value="1"/>
</dbReference>
<comment type="caution">
    <text evidence="3">The sequence shown here is derived from an EMBL/GenBank/DDBJ whole genome shotgun (WGS) entry which is preliminary data.</text>
</comment>
<evidence type="ECO:0000256" key="1">
    <source>
        <dbReference type="SAM" id="SignalP"/>
    </source>
</evidence>
<organism evidence="3 4">
    <name type="scientific">Streptomyces coryli</name>
    <dbReference type="NCBI Taxonomy" id="1128680"/>
    <lineage>
        <taxon>Bacteria</taxon>
        <taxon>Bacillati</taxon>
        <taxon>Actinomycetota</taxon>
        <taxon>Actinomycetes</taxon>
        <taxon>Kitasatosporales</taxon>
        <taxon>Streptomycetaceae</taxon>
        <taxon>Streptomyces</taxon>
    </lineage>
</organism>
<dbReference type="RefSeq" id="WP_165246279.1">
    <property type="nucleotide sequence ID" value="NZ_JAAKZV010000598.1"/>
</dbReference>
<dbReference type="AlphaFoldDB" id="A0A6G4UFD1"/>
<keyword evidence="4" id="KW-1185">Reference proteome</keyword>
<proteinExistence type="predicted"/>
<dbReference type="Proteomes" id="UP000481583">
    <property type="component" value="Unassembled WGS sequence"/>
</dbReference>
<feature type="non-terminal residue" evidence="3">
    <location>
        <position position="163"/>
    </location>
</feature>
<sequence length="163" mass="15970">MRRALIAVGTAVAAGAAVVAVPAAAGATGTPTCKTSQLSAAIGGQEAGAGHVYRHLVLTNKGSSACALKGFPGVSLLDSAGKQIGPAATRESKSYGTVTIEPGGTASNTLHTLNRHGKCLPASAQVRVYPPANKASIEIPGEITICGNVFSISPLAAGAGGNP</sequence>
<name>A0A6G4UFD1_9ACTN</name>
<protein>
    <submittedName>
        <fullName evidence="3">DUF4232 domain-containing protein</fullName>
    </submittedName>
</protein>
<gene>
    <name evidence="3" type="ORF">G5C51_42375</name>
</gene>
<accession>A0A6G4UFD1</accession>
<feature type="chain" id="PRO_5026293477" evidence="1">
    <location>
        <begin position="26"/>
        <end position="163"/>
    </location>
</feature>
<feature type="signal peptide" evidence="1">
    <location>
        <begin position="1"/>
        <end position="25"/>
    </location>
</feature>
<evidence type="ECO:0000313" key="3">
    <source>
        <dbReference type="EMBL" id="NGN70508.1"/>
    </source>
</evidence>
<evidence type="ECO:0000313" key="4">
    <source>
        <dbReference type="Proteomes" id="UP000481583"/>
    </source>
</evidence>
<evidence type="ECO:0000259" key="2">
    <source>
        <dbReference type="Pfam" id="PF14016"/>
    </source>
</evidence>
<feature type="domain" description="DUF4232" evidence="2">
    <location>
        <begin position="33"/>
        <end position="154"/>
    </location>
</feature>
<keyword evidence="1" id="KW-0732">Signal</keyword>